<dbReference type="Proteomes" id="UP000431269">
    <property type="component" value="Chromosome"/>
</dbReference>
<keyword evidence="1" id="KW-0812">Transmembrane</keyword>
<evidence type="ECO:0000256" key="1">
    <source>
        <dbReference type="SAM" id="Phobius"/>
    </source>
</evidence>
<keyword evidence="1" id="KW-1133">Transmembrane helix</keyword>
<feature type="transmembrane region" description="Helical" evidence="1">
    <location>
        <begin position="20"/>
        <end position="39"/>
    </location>
</feature>
<reference evidence="3" key="1">
    <citation type="submission" date="2019-12" db="EMBL/GenBank/DDBJ databases">
        <title>Complete genome of Terracaulis silvestris 0127_4.</title>
        <authorList>
            <person name="Vieira S."/>
            <person name="Riedel T."/>
            <person name="Sproer C."/>
            <person name="Pascual J."/>
            <person name="Boedeker C."/>
            <person name="Overmann J."/>
        </authorList>
    </citation>
    <scope>NUCLEOTIDE SEQUENCE [LARGE SCALE GENOMIC DNA]</scope>
    <source>
        <strain evidence="3">0127_4</strain>
    </source>
</reference>
<keyword evidence="3" id="KW-1185">Reference proteome</keyword>
<dbReference type="RefSeq" id="WP_158765459.1">
    <property type="nucleotide sequence ID" value="NZ_CP047045.1"/>
</dbReference>
<protein>
    <submittedName>
        <fullName evidence="2">Uncharacterized protein</fullName>
    </submittedName>
</protein>
<gene>
    <name evidence="2" type="ORF">DSM104635_01345</name>
</gene>
<dbReference type="KEGG" id="tsv:DSM104635_01345"/>
<dbReference type="EMBL" id="CP047045">
    <property type="protein sequence ID" value="QGZ94526.1"/>
    <property type="molecule type" value="Genomic_DNA"/>
</dbReference>
<proteinExistence type="predicted"/>
<dbReference type="AlphaFoldDB" id="A0A6I6MMM9"/>
<accession>A0A6I6MMM9</accession>
<keyword evidence="1" id="KW-0472">Membrane</keyword>
<name>A0A6I6MMM9_9CAUL</name>
<evidence type="ECO:0000313" key="3">
    <source>
        <dbReference type="Proteomes" id="UP000431269"/>
    </source>
</evidence>
<evidence type="ECO:0000313" key="2">
    <source>
        <dbReference type="EMBL" id="QGZ94526.1"/>
    </source>
</evidence>
<organism evidence="2 3">
    <name type="scientific">Terricaulis silvestris</name>
    <dbReference type="NCBI Taxonomy" id="2686094"/>
    <lineage>
        <taxon>Bacteria</taxon>
        <taxon>Pseudomonadati</taxon>
        <taxon>Pseudomonadota</taxon>
        <taxon>Alphaproteobacteria</taxon>
        <taxon>Caulobacterales</taxon>
        <taxon>Caulobacteraceae</taxon>
        <taxon>Terricaulis</taxon>
    </lineage>
</organism>
<sequence length="52" mass="5613">MNETVILTPEQVKARKRRNLWIALTIGGFMALVFAITLAQMNAGVIAGLAAQ</sequence>